<evidence type="ECO:0000313" key="3">
    <source>
        <dbReference type="EMBL" id="CDT14156.1"/>
    </source>
</evidence>
<dbReference type="InterPro" id="IPR019734">
    <property type="entry name" value="TPR_rpt"/>
</dbReference>
<dbReference type="SMART" id="SM00028">
    <property type="entry name" value="TPR"/>
    <property type="match status" value="1"/>
</dbReference>
<proteinExistence type="predicted"/>
<dbReference type="RefSeq" id="WP_048657800.1">
    <property type="nucleotide sequence ID" value="NZ_AP025476.1"/>
</dbReference>
<organism evidence="3 6">
    <name type="scientific">Vibrio crassostreae</name>
    <dbReference type="NCBI Taxonomy" id="246167"/>
    <lineage>
        <taxon>Bacteria</taxon>
        <taxon>Pseudomonadati</taxon>
        <taxon>Pseudomonadota</taxon>
        <taxon>Gammaproteobacteria</taxon>
        <taxon>Vibrionales</taxon>
        <taxon>Vibrionaceae</taxon>
        <taxon>Vibrio</taxon>
    </lineage>
</organism>
<dbReference type="AlphaFoldDB" id="A0A4R3PCI2"/>
<sequence>MFKQFLICMLPLWLMACSSTANNWQQEESKEAIYQQTNNHTKLVALYKVQLQREDIAEIRQKLASSYLKLADAESALFYITPVIESEKASLEAYQIQAQAYGDMGQYPAAIAAAKLALELDPSNSRTENLLGTYYGYSFQTMLARRYFERARDHFYDGVTVNNNLAVLDIAEGDYLTAAKRLMPLYKSHQADEMVMANLTLSMAKQGHYAFVQQVLSDTYSQHQIEKIYRSLQKFEPMSADSRLDTLSSIQYEK</sequence>
<keyword evidence="1" id="KW-0802">TPR repeat</keyword>
<feature type="chain" id="PRO_5044608438" evidence="2">
    <location>
        <begin position="22"/>
        <end position="254"/>
    </location>
</feature>
<dbReference type="Proteomes" id="UP000049495">
    <property type="component" value="Unassembled WGS sequence"/>
</dbReference>
<name>A0A4R3PCI2_9VIBR</name>
<dbReference type="Gene3D" id="1.25.40.10">
    <property type="entry name" value="Tetratricopeptide repeat domain"/>
    <property type="match status" value="1"/>
</dbReference>
<dbReference type="PROSITE" id="PS50005">
    <property type="entry name" value="TPR"/>
    <property type="match status" value="1"/>
</dbReference>
<evidence type="ECO:0000313" key="4">
    <source>
        <dbReference type="EMBL" id="CDT39401.1"/>
    </source>
</evidence>
<dbReference type="EMBL" id="CCJX01000106">
    <property type="protein sequence ID" value="CDT39401.1"/>
    <property type="molecule type" value="Genomic_DNA"/>
</dbReference>
<dbReference type="GeneID" id="93898506"/>
<dbReference type="EMBL" id="CCJV01000059">
    <property type="protein sequence ID" value="CDT14156.1"/>
    <property type="molecule type" value="Genomic_DNA"/>
</dbReference>
<feature type="signal peptide" evidence="2">
    <location>
        <begin position="1"/>
        <end position="21"/>
    </location>
</feature>
<reference evidence="6" key="2">
    <citation type="submission" date="2014-06" db="EMBL/GenBank/DDBJ databases">
        <authorList>
            <person name="Le Roux Frederique"/>
        </authorList>
    </citation>
    <scope>NUCLEOTIDE SEQUENCE [LARGE SCALE GENOMIC DNA]</scope>
    <source>
        <strain evidence="6">J5-5</strain>
    </source>
</reference>
<dbReference type="OrthoDB" id="6260771at2"/>
<reference evidence="3 5" key="1">
    <citation type="submission" date="2014-06" db="EMBL/GenBank/DDBJ databases">
        <authorList>
            <person name="Le Roux F."/>
        </authorList>
    </citation>
    <scope>NUCLEOTIDE SEQUENCE</scope>
    <source>
        <strain evidence="4 5">J5-4</strain>
        <strain evidence="3">J5-5</strain>
    </source>
</reference>
<dbReference type="Proteomes" id="UP000049077">
    <property type="component" value="Unassembled WGS sequence"/>
</dbReference>
<dbReference type="PROSITE" id="PS51257">
    <property type="entry name" value="PROKAR_LIPOPROTEIN"/>
    <property type="match status" value="1"/>
</dbReference>
<evidence type="ECO:0000313" key="6">
    <source>
        <dbReference type="Proteomes" id="UP000049495"/>
    </source>
</evidence>
<dbReference type="InterPro" id="IPR011990">
    <property type="entry name" value="TPR-like_helical_dom_sf"/>
</dbReference>
<keyword evidence="2" id="KW-0732">Signal</keyword>
<dbReference type="SUPFAM" id="SSF48452">
    <property type="entry name" value="TPR-like"/>
    <property type="match status" value="1"/>
</dbReference>
<gene>
    <name evidence="4" type="ORF">VCR4J5_230021</name>
    <name evidence="3" type="ORF">VCR5J5_1510020</name>
</gene>
<evidence type="ECO:0000313" key="5">
    <source>
        <dbReference type="Proteomes" id="UP000049077"/>
    </source>
</evidence>
<evidence type="ECO:0000256" key="2">
    <source>
        <dbReference type="SAM" id="SignalP"/>
    </source>
</evidence>
<comment type="caution">
    <text evidence="3">The sequence shown here is derived from an EMBL/GenBank/DDBJ whole genome shotgun (WGS) entry which is preliminary data.</text>
</comment>
<evidence type="ECO:0000256" key="1">
    <source>
        <dbReference type="PROSITE-ProRule" id="PRU00339"/>
    </source>
</evidence>
<feature type="repeat" description="TPR" evidence="1">
    <location>
        <begin position="91"/>
        <end position="124"/>
    </location>
</feature>
<keyword evidence="5" id="KW-1185">Reference proteome</keyword>
<accession>A0A4R3PCI2</accession>
<protein>
    <submittedName>
        <fullName evidence="3">Uncharacterized protein</fullName>
    </submittedName>
</protein>